<protein>
    <submittedName>
        <fullName evidence="12">Hgt13p</fullName>
    </submittedName>
</protein>
<keyword evidence="4 9" id="KW-0812">Transmembrane</keyword>
<dbReference type="eggNOG" id="KOG0254">
    <property type="taxonomic scope" value="Eukaryota"/>
</dbReference>
<keyword evidence="5 9" id="KW-1133">Transmembrane helix</keyword>
<dbReference type="NCBIfam" id="TIGR00879">
    <property type="entry name" value="SP"/>
    <property type="match status" value="1"/>
</dbReference>
<dbReference type="VEuPathDB" id="FungiDB:C7_00290C_A"/>
<comment type="subcellular location">
    <subcellularLocation>
        <location evidence="1">Membrane</location>
        <topology evidence="1">Multi-pass membrane protein</topology>
    </subcellularLocation>
</comment>
<feature type="transmembrane region" description="Helical" evidence="9">
    <location>
        <begin position="475"/>
        <end position="496"/>
    </location>
</feature>
<comment type="similarity">
    <text evidence="2 7">Belongs to the major facilitator superfamily. Sugar transporter (TC 2.A.1.1) family.</text>
</comment>
<feature type="transmembrane region" description="Helical" evidence="9">
    <location>
        <begin position="44"/>
        <end position="61"/>
    </location>
</feature>
<dbReference type="InterPro" id="IPR003663">
    <property type="entry name" value="Sugar/inositol_transpt"/>
</dbReference>
<evidence type="ECO:0000256" key="3">
    <source>
        <dbReference type="ARBA" id="ARBA00022448"/>
    </source>
</evidence>
<dbReference type="Gene3D" id="1.20.1250.20">
    <property type="entry name" value="MFS general substrate transporter like domains"/>
    <property type="match status" value="1"/>
</dbReference>
<evidence type="ECO:0000256" key="4">
    <source>
        <dbReference type="ARBA" id="ARBA00022692"/>
    </source>
</evidence>
<organism evidence="12 13">
    <name type="scientific">Candida albicans (strain SC5314 / ATCC MYA-2876)</name>
    <name type="common">Yeast</name>
    <dbReference type="NCBI Taxonomy" id="237561"/>
    <lineage>
        <taxon>Eukaryota</taxon>
        <taxon>Fungi</taxon>
        <taxon>Dikarya</taxon>
        <taxon>Ascomycota</taxon>
        <taxon>Saccharomycotina</taxon>
        <taxon>Pichiomycetes</taxon>
        <taxon>Debaryomycetaceae</taxon>
        <taxon>Candida/Lodderomyces clade</taxon>
        <taxon>Candida</taxon>
    </lineage>
</organism>
<dbReference type="GO" id="GO:0016020">
    <property type="term" value="C:membrane"/>
    <property type="evidence" value="ECO:0000318"/>
    <property type="project" value="GO_Central"/>
</dbReference>
<feature type="compositionally biased region" description="Basic and acidic residues" evidence="8">
    <location>
        <begin position="1"/>
        <end position="12"/>
    </location>
</feature>
<feature type="transmembrane region" description="Helical" evidence="9">
    <location>
        <begin position="407"/>
        <end position="434"/>
    </location>
</feature>
<reference evidence="12 13" key="3">
    <citation type="journal article" date="2013" name="Genome Biol.">
        <title>Assembly of a phased diploid Candida albicans genome facilitates allele-specific measurements and provides a simple model for repeat and indel structure.</title>
        <authorList>
            <person name="Muzzey D."/>
            <person name="Schwartz K."/>
            <person name="Weissman J.S."/>
            <person name="Sherlock G."/>
        </authorList>
    </citation>
    <scope>NUCLEOTIDE SEQUENCE [LARGE SCALE GENOMIC DNA]</scope>
    <source>
        <strain evidence="13">SC5314 / ATCC MYA-2876</strain>
    </source>
</reference>
<dbReference type="FunFam" id="1.20.1250.20:FF:000061">
    <property type="entry name" value="MFS sugar transporter"/>
    <property type="match status" value="1"/>
</dbReference>
<feature type="domain" description="Major facilitator superfamily (MFS) profile" evidence="10">
    <location>
        <begin position="48"/>
        <end position="500"/>
    </location>
</feature>
<evidence type="ECO:0000256" key="8">
    <source>
        <dbReference type="SAM" id="MobiDB-lite"/>
    </source>
</evidence>
<dbReference type="PANTHER" id="PTHR48022:SF68">
    <property type="entry name" value="MAJOR FACILITATOR SUPERFAMILY (MFS) PROFILE DOMAIN-CONTAINING PROTEIN-RELATED"/>
    <property type="match status" value="1"/>
</dbReference>
<feature type="transmembrane region" description="Helical" evidence="9">
    <location>
        <begin position="146"/>
        <end position="167"/>
    </location>
</feature>
<dbReference type="SMR" id="A0A1D8PQI9"/>
<feature type="transmembrane region" description="Helical" evidence="9">
    <location>
        <begin position="446"/>
        <end position="469"/>
    </location>
</feature>
<dbReference type="OrthoDB" id="6133115at2759"/>
<evidence type="ECO:0000256" key="9">
    <source>
        <dbReference type="SAM" id="Phobius"/>
    </source>
</evidence>
<dbReference type="SUPFAM" id="SSF103473">
    <property type="entry name" value="MFS general substrate transporter"/>
    <property type="match status" value="1"/>
</dbReference>
<dbReference type="EMBL" id="CP017629">
    <property type="protein sequence ID" value="AOW30408.1"/>
    <property type="molecule type" value="Genomic_DNA"/>
</dbReference>
<dbReference type="InParanoid" id="A0A1D8PQI9"/>
<dbReference type="KEGG" id="cal:CAALFM_C700290CA"/>
<evidence type="ECO:0000313" key="12">
    <source>
        <dbReference type="EMBL" id="AOW30408.1"/>
    </source>
</evidence>
<dbReference type="GO" id="GO:0005351">
    <property type="term" value="F:carbohydrate:proton symporter activity"/>
    <property type="evidence" value="ECO:0000318"/>
    <property type="project" value="GO_Central"/>
</dbReference>
<feature type="transmembrane region" description="Helical" evidence="9">
    <location>
        <begin position="95"/>
        <end position="114"/>
    </location>
</feature>
<feature type="region of interest" description="Disordered" evidence="8">
    <location>
        <begin position="1"/>
        <end position="21"/>
    </location>
</feature>
<feature type="transmembrane region" description="Helical" evidence="9">
    <location>
        <begin position="179"/>
        <end position="197"/>
    </location>
</feature>
<dbReference type="RefSeq" id="XP_019331018.1">
    <property type="nucleotide sequence ID" value="XM_019475473.1"/>
</dbReference>
<sequence length="552" mass="61195">MESNNKMEKESSLENSRNSSINEFDDSTLSNKVHTFLGYSGTRLNFIISTFAGVGFFLFGYDQSLIGSLLTLPNFEETFPSISGPDDGVLQGTVVSIYEIGCFAGAIATIYCGNKFGRIKCMLIGCIIIIIGAALQASAFSVGHFIVARIVTGVGTGFMTSTVPVWQSELSRATTRGKLIMLMGSLITAGVATAYWVDFGFYFVSENDPKGISWRLPIILQVIFPMMLLSVIFKVPESPRWLMSKKRVREARIVFSAIYNLPENDSEVTSQLAEIQSALELEEAESAGFNIRELVKQGPTRNFQRLSLACWSQIFQQISGINLITYYAGTIFEKYIHMSPFNARILAACNGTEYFLASLLGIVFIERVGRRKLLFFGAIGQALTMMALTIATWQADKQRAENGGGTGAGIAAAVFLFVFNSVFGVSYLGGTWLLPTEVSSLQLRAATAALSTSCNWLFNFMVVMITPVAFQNIGYYTYTIFACINILIAPMIYIFYPETSGRTLEELDIIFSKTPIWKPWEVVAIEKETPKRDFTKDVEKPFTEHIDHVESD</sequence>
<dbReference type="InterPro" id="IPR036259">
    <property type="entry name" value="MFS_trans_sf"/>
</dbReference>
<feature type="transmembrane region" description="Helical" evidence="9">
    <location>
        <begin position="373"/>
        <end position="395"/>
    </location>
</feature>
<evidence type="ECO:0000256" key="7">
    <source>
        <dbReference type="RuleBase" id="RU003346"/>
    </source>
</evidence>
<dbReference type="InterPro" id="IPR020846">
    <property type="entry name" value="MFS_dom"/>
</dbReference>
<proteinExistence type="inferred from homology"/>
<accession>A0A1D8PQI9</accession>
<feature type="transmembrane region" description="Helical" evidence="9">
    <location>
        <begin position="121"/>
        <end position="140"/>
    </location>
</feature>
<dbReference type="PANTHER" id="PTHR48022">
    <property type="entry name" value="PLASTIDIC GLUCOSE TRANSPORTER 4"/>
    <property type="match status" value="1"/>
</dbReference>
<gene>
    <name evidence="11 12" type="primary">HGT13</name>
    <name evidence="12" type="ordered locus">CAALFM_C700290CA</name>
    <name evidence="11" type="ordered locus">orf19.7093.2</name>
</gene>
<evidence type="ECO:0000256" key="5">
    <source>
        <dbReference type="ARBA" id="ARBA00022989"/>
    </source>
</evidence>
<dbReference type="InterPro" id="IPR005829">
    <property type="entry name" value="Sugar_transporter_CS"/>
</dbReference>
<dbReference type="PROSITE" id="PS00216">
    <property type="entry name" value="SUGAR_TRANSPORT_1"/>
    <property type="match status" value="1"/>
</dbReference>
<evidence type="ECO:0000259" key="10">
    <source>
        <dbReference type="PROSITE" id="PS50850"/>
    </source>
</evidence>
<dbReference type="Pfam" id="PF00083">
    <property type="entry name" value="Sugar_tr"/>
    <property type="match status" value="1"/>
</dbReference>
<evidence type="ECO:0000256" key="6">
    <source>
        <dbReference type="ARBA" id="ARBA00023136"/>
    </source>
</evidence>
<dbReference type="AlphaFoldDB" id="A0A1D8PQI9"/>
<keyword evidence="6 9" id="KW-0472">Membrane</keyword>
<keyword evidence="13" id="KW-1185">Reference proteome</keyword>
<evidence type="ECO:0000313" key="13">
    <source>
        <dbReference type="Proteomes" id="UP000000559"/>
    </source>
</evidence>
<dbReference type="InterPro" id="IPR005828">
    <property type="entry name" value="MFS_sugar_transport-like"/>
</dbReference>
<dbReference type="OMA" id="VAFANIQ"/>
<dbReference type="STRING" id="237561.A0A1D8PQI9"/>
<dbReference type="InterPro" id="IPR050360">
    <property type="entry name" value="MFS_Sugar_Transporters"/>
</dbReference>
<dbReference type="GO" id="GO:0008643">
    <property type="term" value="P:carbohydrate transport"/>
    <property type="evidence" value="ECO:0000318"/>
    <property type="project" value="GO_Central"/>
</dbReference>
<reference evidence="12 13" key="1">
    <citation type="journal article" date="2004" name="Proc. Natl. Acad. Sci. U.S.A.">
        <title>The diploid genome sequence of Candida albicans.</title>
        <authorList>
            <person name="Jones T."/>
            <person name="Federspiel N.A."/>
            <person name="Chibana H."/>
            <person name="Dungan J."/>
            <person name="Kalman S."/>
            <person name="Magee B.B."/>
            <person name="Newport G."/>
            <person name="Thorstenson Y.R."/>
            <person name="Agabian N."/>
            <person name="Magee P.T."/>
            <person name="Davis R.W."/>
            <person name="Scherer S."/>
        </authorList>
    </citation>
    <scope>NUCLEOTIDE SEQUENCE [LARGE SCALE GENOMIC DNA]</scope>
    <source>
        <strain evidence="13">SC5314 / ATCC MYA-2876</strain>
    </source>
</reference>
<feature type="transmembrane region" description="Helical" evidence="9">
    <location>
        <begin position="217"/>
        <end position="236"/>
    </location>
</feature>
<evidence type="ECO:0000313" key="11">
    <source>
        <dbReference type="CGD" id="CAL0000201261"/>
    </source>
</evidence>
<dbReference type="PROSITE" id="PS50850">
    <property type="entry name" value="MFS"/>
    <property type="match status" value="1"/>
</dbReference>
<reference evidence="12 13" key="2">
    <citation type="journal article" date="2007" name="Genome Biol.">
        <title>Assembly of the Candida albicans genome into sixteen supercontigs aligned on the eight chromosomes.</title>
        <authorList>
            <person name="van het Hoog M."/>
            <person name="Rast T.J."/>
            <person name="Martchenko M."/>
            <person name="Grindle S."/>
            <person name="Dignard D."/>
            <person name="Hogues H."/>
            <person name="Cuomo C."/>
            <person name="Berriman M."/>
            <person name="Scherer S."/>
            <person name="Magee B.B."/>
            <person name="Whiteway M."/>
            <person name="Chibana H."/>
            <person name="Nantel A."/>
            <person name="Magee P.T."/>
        </authorList>
    </citation>
    <scope>GENOME REANNOTATION</scope>
    <source>
        <strain evidence="13">SC5314 / ATCC MYA-2876</strain>
    </source>
</reference>
<evidence type="ECO:0000256" key="1">
    <source>
        <dbReference type="ARBA" id="ARBA00004141"/>
    </source>
</evidence>
<dbReference type="Proteomes" id="UP000000559">
    <property type="component" value="Chromosome 7"/>
</dbReference>
<dbReference type="GeneID" id="3638047"/>
<keyword evidence="3 7" id="KW-0813">Transport</keyword>
<dbReference type="PRINTS" id="PR00171">
    <property type="entry name" value="SUGRTRNSPORT"/>
</dbReference>
<name>A0A1D8PQI9_CANAL</name>
<dbReference type="CGD" id="CAL0000201261">
    <property type="gene designation" value="HGT13"/>
</dbReference>
<evidence type="ECO:0000256" key="2">
    <source>
        <dbReference type="ARBA" id="ARBA00010992"/>
    </source>
</evidence>